<gene>
    <name evidence="1" type="ORF">H9804_01685</name>
</gene>
<sequence length="98" mass="11390">MEGLKLMSQHYMWDVIRSIGFGGVPQIAAEAKNLDAFTFILSNKDYIKAVTTESYMYSELIDTQNFLQQQVQKNNDKVYVEMKKLLDAFIKKYPLVEN</sequence>
<protein>
    <submittedName>
        <fullName evidence="1">Uncharacterized protein</fullName>
    </submittedName>
</protein>
<dbReference type="Proteomes" id="UP000824176">
    <property type="component" value="Unassembled WGS sequence"/>
</dbReference>
<accession>A0A9D2KC42</accession>
<comment type="caution">
    <text evidence="1">The sequence shown here is derived from an EMBL/GenBank/DDBJ whole genome shotgun (WGS) entry which is preliminary data.</text>
</comment>
<evidence type="ECO:0000313" key="2">
    <source>
        <dbReference type="Proteomes" id="UP000824176"/>
    </source>
</evidence>
<reference evidence="1" key="1">
    <citation type="journal article" date="2021" name="PeerJ">
        <title>Extensive microbial diversity within the chicken gut microbiome revealed by metagenomics and culture.</title>
        <authorList>
            <person name="Gilroy R."/>
            <person name="Ravi A."/>
            <person name="Getino M."/>
            <person name="Pursley I."/>
            <person name="Horton D.L."/>
            <person name="Alikhan N.F."/>
            <person name="Baker D."/>
            <person name="Gharbi K."/>
            <person name="Hall N."/>
            <person name="Watson M."/>
            <person name="Adriaenssens E.M."/>
            <person name="Foster-Nyarko E."/>
            <person name="Jarju S."/>
            <person name="Secka A."/>
            <person name="Antonio M."/>
            <person name="Oren A."/>
            <person name="Chaudhuri R.R."/>
            <person name="La Ragione R."/>
            <person name="Hildebrand F."/>
            <person name="Pallen M.J."/>
        </authorList>
    </citation>
    <scope>NUCLEOTIDE SEQUENCE</scope>
    <source>
        <strain evidence="1">ChiW4-1371</strain>
    </source>
</reference>
<evidence type="ECO:0000313" key="1">
    <source>
        <dbReference type="EMBL" id="HIZ88628.1"/>
    </source>
</evidence>
<reference evidence="1" key="2">
    <citation type="submission" date="2021-04" db="EMBL/GenBank/DDBJ databases">
        <authorList>
            <person name="Gilroy R."/>
        </authorList>
    </citation>
    <scope>NUCLEOTIDE SEQUENCE</scope>
    <source>
        <strain evidence="1">ChiW4-1371</strain>
    </source>
</reference>
<dbReference type="AlphaFoldDB" id="A0A9D2KC42"/>
<name>A0A9D2KC42_9BACT</name>
<dbReference type="EMBL" id="DXAQ01000023">
    <property type="protein sequence ID" value="HIZ88628.1"/>
    <property type="molecule type" value="Genomic_DNA"/>
</dbReference>
<proteinExistence type="predicted"/>
<organism evidence="1 2">
    <name type="scientific">Candidatus Mucispirillum faecigallinarum</name>
    <dbReference type="NCBI Taxonomy" id="2838699"/>
    <lineage>
        <taxon>Bacteria</taxon>
        <taxon>Pseudomonadati</taxon>
        <taxon>Deferribacterota</taxon>
        <taxon>Deferribacteres</taxon>
        <taxon>Deferribacterales</taxon>
        <taxon>Mucispirillaceae</taxon>
        <taxon>Mucispirillum</taxon>
    </lineage>
</organism>